<protein>
    <recommendedName>
        <fullName evidence="1">Predicted 3'-5' exonuclease PolB-like domain-containing protein</fullName>
    </recommendedName>
</protein>
<proteinExistence type="predicted"/>
<name>A0A1J4RWF7_9BACT</name>
<dbReference type="Pfam" id="PF10108">
    <property type="entry name" value="DNA_pol_B_exo2"/>
    <property type="match status" value="1"/>
</dbReference>
<dbReference type="AlphaFoldDB" id="A0A1J4RWF7"/>
<feature type="domain" description="Predicted 3'-5' exonuclease PolB-like" evidence="1">
    <location>
        <begin position="85"/>
        <end position="213"/>
    </location>
</feature>
<evidence type="ECO:0000313" key="3">
    <source>
        <dbReference type="Proteomes" id="UP000182753"/>
    </source>
</evidence>
<dbReference type="Gene3D" id="3.30.420.10">
    <property type="entry name" value="Ribonuclease H-like superfamily/Ribonuclease H"/>
    <property type="match status" value="1"/>
</dbReference>
<evidence type="ECO:0000313" key="2">
    <source>
        <dbReference type="EMBL" id="OIN90286.1"/>
    </source>
</evidence>
<comment type="caution">
    <text evidence="2">The sequence shown here is derived from an EMBL/GenBank/DDBJ whole genome shotgun (WGS) entry which is preliminary data.</text>
</comment>
<dbReference type="EMBL" id="MNUJ01000002">
    <property type="protein sequence ID" value="OIN90286.1"/>
    <property type="molecule type" value="Genomic_DNA"/>
</dbReference>
<dbReference type="SUPFAM" id="SSF53098">
    <property type="entry name" value="Ribonuclease H-like"/>
    <property type="match status" value="1"/>
</dbReference>
<accession>A0A1J4RWF7</accession>
<dbReference type="Proteomes" id="UP000182753">
    <property type="component" value="Unassembled WGS sequence"/>
</dbReference>
<reference evidence="2 3" key="1">
    <citation type="journal article" date="2016" name="Environ. Microbiol.">
        <title>Genomic resolution of a cold subsurface aquifer community provides metabolic insights for novel microbes adapted to high CO concentrations.</title>
        <authorList>
            <person name="Probst A.J."/>
            <person name="Castelle C.J."/>
            <person name="Singh A."/>
            <person name="Brown C.T."/>
            <person name="Anantharaman K."/>
            <person name="Sharon I."/>
            <person name="Hug L.A."/>
            <person name="Burstein D."/>
            <person name="Emerson J.B."/>
            <person name="Thomas B.C."/>
            <person name="Banfield J.F."/>
        </authorList>
    </citation>
    <scope>NUCLEOTIDE SEQUENCE [LARGE SCALE GENOMIC DNA]</scope>
    <source>
        <strain evidence="2">CG1_02_42_45</strain>
    </source>
</reference>
<dbReference type="GO" id="GO:0003676">
    <property type="term" value="F:nucleic acid binding"/>
    <property type="evidence" value="ECO:0007669"/>
    <property type="project" value="InterPro"/>
</dbReference>
<dbReference type="InterPro" id="IPR019288">
    <property type="entry name" value="3'-5'_exonuclease_PolB-like"/>
</dbReference>
<organism evidence="2 3">
    <name type="scientific">Candidatus Berkelbacteria bacterium CG1_02_42_45</name>
    <dbReference type="NCBI Taxonomy" id="1805036"/>
    <lineage>
        <taxon>Bacteria</taxon>
        <taxon>Candidatus Berkelbacteria</taxon>
    </lineage>
</organism>
<sequence length="215" mass="24959">MNCGLNKERIFLKKLYLDIETLPASGEQMRIVKNFFEEYKKKSSKKSKDMDFDQFFRSTSFSGEFGRIFCVGYAVDDAAAECLRGGEKEILEKFWQLAKDANLFIGHNILEFDLRFIYKRSVINRVKPTQELSFARYRNSPIFDTMKEWEKWGSIGIALHKLAIALSLESPKSSGVDGSMVYDLFLAGKTDEIIEYCKRDVEATRKIYKRINFIS</sequence>
<dbReference type="InterPro" id="IPR036397">
    <property type="entry name" value="RNaseH_sf"/>
</dbReference>
<dbReference type="InterPro" id="IPR012337">
    <property type="entry name" value="RNaseH-like_sf"/>
</dbReference>
<evidence type="ECO:0000259" key="1">
    <source>
        <dbReference type="Pfam" id="PF10108"/>
    </source>
</evidence>
<gene>
    <name evidence="2" type="ORF">AUJ40_00060</name>
</gene>